<reference evidence="1 2" key="1">
    <citation type="submission" date="2013-09" db="EMBL/GenBank/DDBJ databases">
        <title>Corchorus capsularis genome sequencing.</title>
        <authorList>
            <person name="Alam M."/>
            <person name="Haque M.S."/>
            <person name="Islam M.S."/>
            <person name="Emdad E.M."/>
            <person name="Islam M.M."/>
            <person name="Ahmed B."/>
            <person name="Halim A."/>
            <person name="Hossen Q.M.M."/>
            <person name="Hossain M.Z."/>
            <person name="Ahmed R."/>
            <person name="Khan M.M."/>
            <person name="Islam R."/>
            <person name="Rashid M.M."/>
            <person name="Khan S.A."/>
            <person name="Rahman M.S."/>
            <person name="Alam M."/>
        </authorList>
    </citation>
    <scope>NUCLEOTIDE SEQUENCE [LARGE SCALE GENOMIC DNA]</scope>
    <source>
        <strain evidence="2">cv. CVL-1</strain>
        <tissue evidence="1">Whole seedling</tissue>
    </source>
</reference>
<accession>A0A1R3GJM2</accession>
<dbReference type="EMBL" id="AWWV01014235">
    <property type="protein sequence ID" value="OMO58261.1"/>
    <property type="molecule type" value="Genomic_DNA"/>
</dbReference>
<protein>
    <submittedName>
        <fullName evidence="1">Uncharacterized protein</fullName>
    </submittedName>
</protein>
<dbReference type="Gramene" id="OMO58261">
    <property type="protein sequence ID" value="OMO58261"/>
    <property type="gene ID" value="CCACVL1_25511"/>
</dbReference>
<dbReference type="Proteomes" id="UP000188268">
    <property type="component" value="Unassembled WGS sequence"/>
</dbReference>
<keyword evidence="2" id="KW-1185">Reference proteome</keyword>
<proteinExistence type="predicted"/>
<organism evidence="1 2">
    <name type="scientific">Corchorus capsularis</name>
    <name type="common">Jute</name>
    <dbReference type="NCBI Taxonomy" id="210143"/>
    <lineage>
        <taxon>Eukaryota</taxon>
        <taxon>Viridiplantae</taxon>
        <taxon>Streptophyta</taxon>
        <taxon>Embryophyta</taxon>
        <taxon>Tracheophyta</taxon>
        <taxon>Spermatophyta</taxon>
        <taxon>Magnoliopsida</taxon>
        <taxon>eudicotyledons</taxon>
        <taxon>Gunneridae</taxon>
        <taxon>Pentapetalae</taxon>
        <taxon>rosids</taxon>
        <taxon>malvids</taxon>
        <taxon>Malvales</taxon>
        <taxon>Malvaceae</taxon>
        <taxon>Grewioideae</taxon>
        <taxon>Apeibeae</taxon>
        <taxon>Corchorus</taxon>
    </lineage>
</organism>
<comment type="caution">
    <text evidence="1">The sequence shown here is derived from an EMBL/GenBank/DDBJ whole genome shotgun (WGS) entry which is preliminary data.</text>
</comment>
<dbReference type="AlphaFoldDB" id="A0A1R3GJM2"/>
<evidence type="ECO:0000313" key="1">
    <source>
        <dbReference type="EMBL" id="OMO58261.1"/>
    </source>
</evidence>
<gene>
    <name evidence="1" type="ORF">CCACVL1_25511</name>
</gene>
<evidence type="ECO:0000313" key="2">
    <source>
        <dbReference type="Proteomes" id="UP000188268"/>
    </source>
</evidence>
<name>A0A1R3GJM2_COCAP</name>
<sequence length="28" mass="2855">MAVFVAAAFRCGYQKALAVLAVILAGTV</sequence>